<organism evidence="2 3">
    <name type="scientific">Vicingus serpentipes</name>
    <dbReference type="NCBI Taxonomy" id="1926625"/>
    <lineage>
        <taxon>Bacteria</taxon>
        <taxon>Pseudomonadati</taxon>
        <taxon>Bacteroidota</taxon>
        <taxon>Flavobacteriia</taxon>
        <taxon>Flavobacteriales</taxon>
        <taxon>Vicingaceae</taxon>
        <taxon>Vicingus</taxon>
    </lineage>
</organism>
<dbReference type="OrthoDB" id="267364at2"/>
<proteinExistence type="predicted"/>
<name>A0A5C6RPS8_9FLAO</name>
<protein>
    <submittedName>
        <fullName evidence="2">SprT domain-containing protein</fullName>
    </submittedName>
</protein>
<evidence type="ECO:0000313" key="2">
    <source>
        <dbReference type="EMBL" id="TXB63954.1"/>
    </source>
</evidence>
<dbReference type="Pfam" id="PF10263">
    <property type="entry name" value="SprT-like"/>
    <property type="match status" value="1"/>
</dbReference>
<dbReference type="InterPro" id="IPR006640">
    <property type="entry name" value="SprT-like_domain"/>
</dbReference>
<evidence type="ECO:0000313" key="3">
    <source>
        <dbReference type="Proteomes" id="UP000321721"/>
    </source>
</evidence>
<gene>
    <name evidence="2" type="ORF">FRY74_11925</name>
</gene>
<dbReference type="EMBL" id="VOOS01000006">
    <property type="protein sequence ID" value="TXB63954.1"/>
    <property type="molecule type" value="Genomic_DNA"/>
</dbReference>
<accession>A0A5C6RPS8</accession>
<evidence type="ECO:0000259" key="1">
    <source>
        <dbReference type="Pfam" id="PF10263"/>
    </source>
</evidence>
<dbReference type="Proteomes" id="UP000321721">
    <property type="component" value="Unassembled WGS sequence"/>
</dbReference>
<keyword evidence="3" id="KW-1185">Reference proteome</keyword>
<sequence length="202" mass="23576">MLVFQELHNYLPEPSLPIIEKWFADYSFNLKITKKRQTKLGDFRVKHRSVKHQITVNGNLNPYSFLITLTHEFAHLLVWENYKKRLQPHGSEWKNQFSALLMELIINQVFPEDIKNVLIEHAKNPAASSVRDVALTVVLNKYNPEKEIIYLSEIPLGAHFSIHNKRVFAKGEKRRTRYLCKEIASNKQYLVHGSAEVVLVDN</sequence>
<dbReference type="AlphaFoldDB" id="A0A5C6RPS8"/>
<dbReference type="GO" id="GO:0006950">
    <property type="term" value="P:response to stress"/>
    <property type="evidence" value="ECO:0007669"/>
    <property type="project" value="UniProtKB-ARBA"/>
</dbReference>
<comment type="caution">
    <text evidence="2">The sequence shown here is derived from an EMBL/GenBank/DDBJ whole genome shotgun (WGS) entry which is preliminary data.</text>
</comment>
<feature type="domain" description="SprT-like" evidence="1">
    <location>
        <begin position="28"/>
        <end position="96"/>
    </location>
</feature>
<reference evidence="2 3" key="1">
    <citation type="submission" date="2019-08" db="EMBL/GenBank/DDBJ databases">
        <title>Genome of Vicingus serpentipes NCIMB 15042.</title>
        <authorList>
            <person name="Bowman J.P."/>
        </authorList>
    </citation>
    <scope>NUCLEOTIDE SEQUENCE [LARGE SCALE GENOMIC DNA]</scope>
    <source>
        <strain evidence="2 3">NCIMB 15042</strain>
    </source>
</reference>